<evidence type="ECO:0000256" key="7">
    <source>
        <dbReference type="ARBA" id="ARBA00022777"/>
    </source>
</evidence>
<dbReference type="PROSITE" id="PS00794">
    <property type="entry name" value="HPPK"/>
    <property type="match status" value="1"/>
</dbReference>
<dbReference type="GO" id="GO:0046654">
    <property type="term" value="P:tetrahydrofolate biosynthetic process"/>
    <property type="evidence" value="ECO:0007669"/>
    <property type="project" value="UniProtKB-UniPathway"/>
</dbReference>
<keyword evidence="15" id="KW-1185">Reference proteome</keyword>
<dbReference type="GO" id="GO:0003848">
    <property type="term" value="F:2-amino-4-hydroxy-6-hydroxymethyldihydropteridine diphosphokinase activity"/>
    <property type="evidence" value="ECO:0007669"/>
    <property type="project" value="UniProtKB-EC"/>
</dbReference>
<evidence type="ECO:0000256" key="4">
    <source>
        <dbReference type="ARBA" id="ARBA00016218"/>
    </source>
</evidence>
<evidence type="ECO:0000256" key="9">
    <source>
        <dbReference type="ARBA" id="ARBA00022909"/>
    </source>
</evidence>
<dbReference type="SUPFAM" id="SSF55083">
    <property type="entry name" value="6-hydroxymethyl-7,8-dihydropterin pyrophosphokinase, HPPK"/>
    <property type="match status" value="1"/>
</dbReference>
<feature type="domain" description="7,8-dihydro-6-hydroxymethylpterin-pyrophosphokinase" evidence="13">
    <location>
        <begin position="88"/>
        <end position="99"/>
    </location>
</feature>
<evidence type="ECO:0000256" key="12">
    <source>
        <dbReference type="ARBA" id="ARBA00033413"/>
    </source>
</evidence>
<evidence type="ECO:0000256" key="11">
    <source>
        <dbReference type="ARBA" id="ARBA00029766"/>
    </source>
</evidence>
<evidence type="ECO:0000256" key="8">
    <source>
        <dbReference type="ARBA" id="ARBA00022840"/>
    </source>
</evidence>
<evidence type="ECO:0000256" key="3">
    <source>
        <dbReference type="ARBA" id="ARBA00013253"/>
    </source>
</evidence>
<dbReference type="CDD" id="cd00483">
    <property type="entry name" value="HPPK"/>
    <property type="match status" value="1"/>
</dbReference>
<dbReference type="Proteomes" id="UP000310016">
    <property type="component" value="Unassembled WGS sequence"/>
</dbReference>
<evidence type="ECO:0000256" key="1">
    <source>
        <dbReference type="ARBA" id="ARBA00005051"/>
    </source>
</evidence>
<proteinExistence type="inferred from homology"/>
<dbReference type="OrthoDB" id="9808041at2"/>
<dbReference type="AlphaFoldDB" id="A0A4U0PXK0"/>
<evidence type="ECO:0000313" key="15">
    <source>
        <dbReference type="Proteomes" id="UP000310016"/>
    </source>
</evidence>
<name>A0A4U0PXK0_9NEIS</name>
<sequence>MARAFVALGANIGRPELQLRRALEMLSMLPDTWLVKASPFYASAPVGYAEQPDFVNAVAELDTALSPQALIEALFAIEALLGRTRAFKNAPRVLDLDLLLYDQLRLDTPDLILPHPRMHLRAFVLVPLADLDPDVMVPGFGQAAALLPTVRDQALHRLP</sequence>
<evidence type="ECO:0000256" key="6">
    <source>
        <dbReference type="ARBA" id="ARBA00022741"/>
    </source>
</evidence>
<dbReference type="InterPro" id="IPR000550">
    <property type="entry name" value="Hppk"/>
</dbReference>
<dbReference type="RefSeq" id="WP_136773715.1">
    <property type="nucleotide sequence ID" value="NZ_CP156074.1"/>
</dbReference>
<accession>A0A4U0PXK0</accession>
<dbReference type="Pfam" id="PF01288">
    <property type="entry name" value="HPPK"/>
    <property type="match status" value="1"/>
</dbReference>
<gene>
    <name evidence="14" type="primary">folK</name>
    <name evidence="14" type="ORF">FAZ21_12180</name>
</gene>
<dbReference type="Gene3D" id="3.30.70.560">
    <property type="entry name" value="7,8-Dihydro-6-hydroxymethylpterin-pyrophosphokinase HPPK"/>
    <property type="match status" value="1"/>
</dbReference>
<dbReference type="PANTHER" id="PTHR43071">
    <property type="entry name" value="2-AMINO-4-HYDROXY-6-HYDROXYMETHYLDIHYDROPTERIDINE PYROPHOSPHOKINASE"/>
    <property type="match status" value="1"/>
</dbReference>
<evidence type="ECO:0000313" key="14">
    <source>
        <dbReference type="EMBL" id="TJZ72970.1"/>
    </source>
</evidence>
<comment type="caution">
    <text evidence="14">The sequence shown here is derived from an EMBL/GenBank/DDBJ whole genome shotgun (WGS) entry which is preliminary data.</text>
</comment>
<protein>
    <recommendedName>
        <fullName evidence="4">2-amino-4-hydroxy-6-hydroxymethyldihydropteridine pyrophosphokinase</fullName>
        <ecNumber evidence="3">2.7.6.3</ecNumber>
    </recommendedName>
    <alternativeName>
        <fullName evidence="11">6-hydroxymethyl-7,8-dihydropterin pyrophosphokinase</fullName>
    </alternativeName>
    <alternativeName>
        <fullName evidence="12">7,8-dihydro-6-hydroxymethylpterin-pyrophosphokinase</fullName>
    </alternativeName>
</protein>
<dbReference type="EMBL" id="SUMF01000013">
    <property type="protein sequence ID" value="TJZ72970.1"/>
    <property type="molecule type" value="Genomic_DNA"/>
</dbReference>
<dbReference type="InterPro" id="IPR035907">
    <property type="entry name" value="Hppk_sf"/>
</dbReference>
<comment type="similarity">
    <text evidence="2">Belongs to the HPPK family.</text>
</comment>
<evidence type="ECO:0000256" key="2">
    <source>
        <dbReference type="ARBA" id="ARBA00005810"/>
    </source>
</evidence>
<dbReference type="NCBIfam" id="TIGR01498">
    <property type="entry name" value="folK"/>
    <property type="match status" value="1"/>
</dbReference>
<evidence type="ECO:0000256" key="5">
    <source>
        <dbReference type="ARBA" id="ARBA00022679"/>
    </source>
</evidence>
<reference evidence="14 15" key="1">
    <citation type="submission" date="2019-04" db="EMBL/GenBank/DDBJ databases">
        <title>Chitiniphilus eburnea sp. nov., a novel chitinolytic bacterium isolated from aquaculture sludge.</title>
        <authorList>
            <person name="Sheng M."/>
        </authorList>
    </citation>
    <scope>NUCLEOTIDE SEQUENCE [LARGE SCALE GENOMIC DNA]</scope>
    <source>
        <strain evidence="14 15">HX-2-15</strain>
    </source>
</reference>
<organism evidence="14 15">
    <name type="scientific">Chitiniphilus eburneus</name>
    <dbReference type="NCBI Taxonomy" id="2571148"/>
    <lineage>
        <taxon>Bacteria</taxon>
        <taxon>Pseudomonadati</taxon>
        <taxon>Pseudomonadota</taxon>
        <taxon>Betaproteobacteria</taxon>
        <taxon>Neisseriales</taxon>
        <taxon>Chitinibacteraceae</taxon>
        <taxon>Chitiniphilus</taxon>
    </lineage>
</organism>
<evidence type="ECO:0000259" key="13">
    <source>
        <dbReference type="PROSITE" id="PS00794"/>
    </source>
</evidence>
<comment type="pathway">
    <text evidence="1">Cofactor biosynthesis; tetrahydrofolate biosynthesis; 2-amino-4-hydroxy-6-hydroxymethyl-7,8-dihydropteridine diphosphate from 7,8-dihydroneopterin triphosphate: step 4/4.</text>
</comment>
<dbReference type="GO" id="GO:0016301">
    <property type="term" value="F:kinase activity"/>
    <property type="evidence" value="ECO:0007669"/>
    <property type="project" value="UniProtKB-KW"/>
</dbReference>
<dbReference type="PANTHER" id="PTHR43071:SF1">
    <property type="entry name" value="2-AMINO-4-HYDROXY-6-HYDROXYMETHYLDIHYDROPTERIDINE PYROPHOSPHOKINASE"/>
    <property type="match status" value="1"/>
</dbReference>
<keyword evidence="9" id="KW-0289">Folate biosynthesis</keyword>
<dbReference type="GO" id="GO:0005524">
    <property type="term" value="F:ATP binding"/>
    <property type="evidence" value="ECO:0007669"/>
    <property type="project" value="UniProtKB-KW"/>
</dbReference>
<keyword evidence="5 14" id="KW-0808">Transferase</keyword>
<dbReference type="UniPathway" id="UPA00077">
    <property type="reaction ID" value="UER00155"/>
</dbReference>
<dbReference type="EC" id="2.7.6.3" evidence="3"/>
<comment type="function">
    <text evidence="10">Catalyzes the transfer of pyrophosphate from adenosine triphosphate (ATP) to 6-hydroxymethyl-7,8-dihydropterin, an enzymatic step in folate biosynthesis pathway.</text>
</comment>
<keyword evidence="6" id="KW-0547">Nucleotide-binding</keyword>
<evidence type="ECO:0000256" key="10">
    <source>
        <dbReference type="ARBA" id="ARBA00029409"/>
    </source>
</evidence>
<dbReference type="GO" id="GO:0046656">
    <property type="term" value="P:folic acid biosynthetic process"/>
    <property type="evidence" value="ECO:0007669"/>
    <property type="project" value="UniProtKB-KW"/>
</dbReference>
<keyword evidence="8" id="KW-0067">ATP-binding</keyword>
<keyword evidence="7 14" id="KW-0418">Kinase</keyword>